<evidence type="ECO:0000256" key="1">
    <source>
        <dbReference type="SAM" id="Coils"/>
    </source>
</evidence>
<feature type="region of interest" description="Disordered" evidence="2">
    <location>
        <begin position="240"/>
        <end position="295"/>
    </location>
</feature>
<feature type="chain" id="PRO_5023024366" description="LTXXQ motif protein" evidence="3">
    <location>
        <begin position="21"/>
        <end position="295"/>
    </location>
</feature>
<evidence type="ECO:0000313" key="5">
    <source>
        <dbReference type="Proteomes" id="UP000321907"/>
    </source>
</evidence>
<organism evidence="4 5">
    <name type="scientific">Neolewinella aurantiaca</name>
    <dbReference type="NCBI Taxonomy" id="2602767"/>
    <lineage>
        <taxon>Bacteria</taxon>
        <taxon>Pseudomonadati</taxon>
        <taxon>Bacteroidota</taxon>
        <taxon>Saprospiria</taxon>
        <taxon>Saprospirales</taxon>
        <taxon>Lewinellaceae</taxon>
        <taxon>Neolewinella</taxon>
    </lineage>
</organism>
<name>A0A5C7F4Y8_9BACT</name>
<dbReference type="Proteomes" id="UP000321907">
    <property type="component" value="Unassembled WGS sequence"/>
</dbReference>
<dbReference type="AlphaFoldDB" id="A0A5C7F4Y8"/>
<feature type="compositionally biased region" description="Basic and acidic residues" evidence="2">
    <location>
        <begin position="173"/>
        <end position="199"/>
    </location>
</feature>
<proteinExistence type="predicted"/>
<feature type="compositionally biased region" description="Basic and acidic residues" evidence="2">
    <location>
        <begin position="260"/>
        <end position="284"/>
    </location>
</feature>
<gene>
    <name evidence="4" type="ORF">FUA23_20360</name>
</gene>
<sequence>MRKLMMTMMALLFAVTVATAQRGPAHRGNDLLSELNLTAEQQEQIKAIKQEGAAQMKELREQNPDQRPDREAMKKMREASQAKVEAVLTTEQKQQLEALKAERKAARDSVDKEALKAELKAHNETKVKPVIAASRAQFDQFISAEDKAALDRLRPIFESKPEGKAGKRGHRKAKEEKPSEADREARKSAMETWKTEHADDIAELKALTEKYSDDIKRVQESMKPQREQWAKEKREIMEKYLPEGAAKAKGKKAGARKGKGKEGAKAEGKGKGKRSGKQDARGDWPKGAAFLLMKG</sequence>
<evidence type="ECO:0000256" key="2">
    <source>
        <dbReference type="SAM" id="MobiDB-lite"/>
    </source>
</evidence>
<evidence type="ECO:0008006" key="6">
    <source>
        <dbReference type="Google" id="ProtNLM"/>
    </source>
</evidence>
<dbReference type="RefSeq" id="WP_147932621.1">
    <property type="nucleotide sequence ID" value="NZ_VOXD01000045.1"/>
</dbReference>
<keyword evidence="1" id="KW-0175">Coiled coil</keyword>
<evidence type="ECO:0000313" key="4">
    <source>
        <dbReference type="EMBL" id="TXF85652.1"/>
    </source>
</evidence>
<feature type="compositionally biased region" description="Basic and acidic residues" evidence="2">
    <location>
        <begin position="57"/>
        <end position="80"/>
    </location>
</feature>
<feature type="signal peptide" evidence="3">
    <location>
        <begin position="1"/>
        <end position="20"/>
    </location>
</feature>
<dbReference type="Pfam" id="PF07813">
    <property type="entry name" value="LTXXQ"/>
    <property type="match status" value="1"/>
</dbReference>
<evidence type="ECO:0000256" key="3">
    <source>
        <dbReference type="SAM" id="SignalP"/>
    </source>
</evidence>
<dbReference type="OrthoDB" id="1494601at2"/>
<feature type="coiled-coil region" evidence="1">
    <location>
        <begin position="89"/>
        <end position="116"/>
    </location>
</feature>
<dbReference type="InterPro" id="IPR012899">
    <property type="entry name" value="LTXXQ"/>
</dbReference>
<accession>A0A5C7F4Y8</accession>
<feature type="compositionally biased region" description="Basic and acidic residues" evidence="2">
    <location>
        <begin position="153"/>
        <end position="165"/>
    </location>
</feature>
<comment type="caution">
    <text evidence="4">The sequence shown here is derived from an EMBL/GenBank/DDBJ whole genome shotgun (WGS) entry which is preliminary data.</text>
</comment>
<dbReference type="Gene3D" id="1.20.120.1490">
    <property type="match status" value="1"/>
</dbReference>
<feature type="region of interest" description="Disordered" evidence="2">
    <location>
        <begin position="54"/>
        <end position="81"/>
    </location>
</feature>
<feature type="region of interest" description="Disordered" evidence="2">
    <location>
        <begin position="153"/>
        <end position="199"/>
    </location>
</feature>
<keyword evidence="3" id="KW-0732">Signal</keyword>
<reference evidence="4 5" key="1">
    <citation type="submission" date="2019-08" db="EMBL/GenBank/DDBJ databases">
        <title>Lewinella sp. strain SSH13 Genome sequencing and assembly.</title>
        <authorList>
            <person name="Kim I."/>
        </authorList>
    </citation>
    <scope>NUCLEOTIDE SEQUENCE [LARGE SCALE GENOMIC DNA]</scope>
    <source>
        <strain evidence="4 5">SSH13</strain>
    </source>
</reference>
<feature type="compositionally biased region" description="Basic residues" evidence="2">
    <location>
        <begin position="248"/>
        <end position="259"/>
    </location>
</feature>
<dbReference type="GO" id="GO:0042597">
    <property type="term" value="C:periplasmic space"/>
    <property type="evidence" value="ECO:0007669"/>
    <property type="project" value="InterPro"/>
</dbReference>
<keyword evidence="5" id="KW-1185">Reference proteome</keyword>
<protein>
    <recommendedName>
        <fullName evidence="6">LTXXQ motif protein</fullName>
    </recommendedName>
</protein>
<dbReference type="EMBL" id="VOXD01000045">
    <property type="protein sequence ID" value="TXF85652.1"/>
    <property type="molecule type" value="Genomic_DNA"/>
</dbReference>